<dbReference type="SMART" id="SM00345">
    <property type="entry name" value="HTH_GNTR"/>
    <property type="match status" value="1"/>
</dbReference>
<evidence type="ECO:0000256" key="1">
    <source>
        <dbReference type="ARBA" id="ARBA00023015"/>
    </source>
</evidence>
<dbReference type="PANTHER" id="PTHR44846:SF17">
    <property type="entry name" value="GNTR-FAMILY TRANSCRIPTIONAL REGULATOR"/>
    <property type="match status" value="1"/>
</dbReference>
<sequence>MARYPSPLGARRPRVAAVVELQVNQARWRRVHAIIAERIRRGEYRAGERIPSLVDLIEEFGIANVTGQKVMRALRADGLIRTEPGMGSFVTTPEERKEIEAEQAKRSKPE</sequence>
<dbReference type="EMBL" id="BAAAQX010000014">
    <property type="protein sequence ID" value="GAA2209896.1"/>
    <property type="molecule type" value="Genomic_DNA"/>
</dbReference>
<keyword evidence="3" id="KW-0804">Transcription</keyword>
<gene>
    <name evidence="6" type="ORF">GCM10009850_053550</name>
</gene>
<dbReference type="Proteomes" id="UP001499843">
    <property type="component" value="Unassembled WGS sequence"/>
</dbReference>
<dbReference type="SUPFAM" id="SSF46785">
    <property type="entry name" value="Winged helix' DNA-binding domain"/>
    <property type="match status" value="1"/>
</dbReference>
<keyword evidence="7" id="KW-1185">Reference proteome</keyword>
<dbReference type="PANTHER" id="PTHR44846">
    <property type="entry name" value="MANNOSYL-D-GLYCERATE TRANSPORT/METABOLISM SYSTEM REPRESSOR MNGR-RELATED"/>
    <property type="match status" value="1"/>
</dbReference>
<evidence type="ECO:0000256" key="3">
    <source>
        <dbReference type="ARBA" id="ARBA00023163"/>
    </source>
</evidence>
<dbReference type="Pfam" id="PF00392">
    <property type="entry name" value="GntR"/>
    <property type="match status" value="1"/>
</dbReference>
<accession>A0ABP5PDR8</accession>
<proteinExistence type="predicted"/>
<protein>
    <recommendedName>
        <fullName evidence="5">HTH gntR-type domain-containing protein</fullName>
    </recommendedName>
</protein>
<feature type="domain" description="HTH gntR-type" evidence="5">
    <location>
        <begin position="25"/>
        <end position="93"/>
    </location>
</feature>
<evidence type="ECO:0000313" key="7">
    <source>
        <dbReference type="Proteomes" id="UP001499843"/>
    </source>
</evidence>
<dbReference type="Gene3D" id="1.10.10.10">
    <property type="entry name" value="Winged helix-like DNA-binding domain superfamily/Winged helix DNA-binding domain"/>
    <property type="match status" value="1"/>
</dbReference>
<evidence type="ECO:0000259" key="5">
    <source>
        <dbReference type="PROSITE" id="PS50949"/>
    </source>
</evidence>
<dbReference type="InterPro" id="IPR036390">
    <property type="entry name" value="WH_DNA-bd_sf"/>
</dbReference>
<dbReference type="CDD" id="cd07377">
    <property type="entry name" value="WHTH_GntR"/>
    <property type="match status" value="1"/>
</dbReference>
<keyword evidence="1" id="KW-0805">Transcription regulation</keyword>
<reference evidence="7" key="1">
    <citation type="journal article" date="2019" name="Int. J. Syst. Evol. Microbiol.">
        <title>The Global Catalogue of Microorganisms (GCM) 10K type strain sequencing project: providing services to taxonomists for standard genome sequencing and annotation.</title>
        <authorList>
            <consortium name="The Broad Institute Genomics Platform"/>
            <consortium name="The Broad Institute Genome Sequencing Center for Infectious Disease"/>
            <person name="Wu L."/>
            <person name="Ma J."/>
        </authorList>
    </citation>
    <scope>NUCLEOTIDE SEQUENCE [LARGE SCALE GENOMIC DNA]</scope>
    <source>
        <strain evidence="7">JCM 16114</strain>
    </source>
</reference>
<dbReference type="InterPro" id="IPR036388">
    <property type="entry name" value="WH-like_DNA-bd_sf"/>
</dbReference>
<dbReference type="InterPro" id="IPR000524">
    <property type="entry name" value="Tscrpt_reg_HTH_GntR"/>
</dbReference>
<name>A0ABP5PDR8_9ACTN</name>
<evidence type="ECO:0000313" key="6">
    <source>
        <dbReference type="EMBL" id="GAA2209896.1"/>
    </source>
</evidence>
<dbReference type="InterPro" id="IPR050679">
    <property type="entry name" value="Bact_HTH_transcr_reg"/>
</dbReference>
<comment type="caution">
    <text evidence="6">The sequence shown here is derived from an EMBL/GenBank/DDBJ whole genome shotgun (WGS) entry which is preliminary data.</text>
</comment>
<feature type="compositionally biased region" description="Basic and acidic residues" evidence="4">
    <location>
        <begin position="93"/>
        <end position="110"/>
    </location>
</feature>
<organism evidence="6 7">
    <name type="scientific">Nonomuraea monospora</name>
    <dbReference type="NCBI Taxonomy" id="568818"/>
    <lineage>
        <taxon>Bacteria</taxon>
        <taxon>Bacillati</taxon>
        <taxon>Actinomycetota</taxon>
        <taxon>Actinomycetes</taxon>
        <taxon>Streptosporangiales</taxon>
        <taxon>Streptosporangiaceae</taxon>
        <taxon>Nonomuraea</taxon>
    </lineage>
</organism>
<dbReference type="PROSITE" id="PS50949">
    <property type="entry name" value="HTH_GNTR"/>
    <property type="match status" value="1"/>
</dbReference>
<evidence type="ECO:0000256" key="4">
    <source>
        <dbReference type="SAM" id="MobiDB-lite"/>
    </source>
</evidence>
<keyword evidence="2" id="KW-0238">DNA-binding</keyword>
<evidence type="ECO:0000256" key="2">
    <source>
        <dbReference type="ARBA" id="ARBA00023125"/>
    </source>
</evidence>
<feature type="region of interest" description="Disordered" evidence="4">
    <location>
        <begin position="84"/>
        <end position="110"/>
    </location>
</feature>